<reference evidence="2" key="1">
    <citation type="submission" date="2014-09" db="EMBL/GenBank/DDBJ databases">
        <authorList>
            <person name="Magalhaes I.L.F."/>
            <person name="Oliveira U."/>
            <person name="Santos F.R."/>
            <person name="Vidigal T.H.D.A."/>
            <person name="Brescovit A.D."/>
            <person name="Santos A.J."/>
        </authorList>
    </citation>
    <scope>NUCLEOTIDE SEQUENCE</scope>
    <source>
        <tissue evidence="2">Shoot tissue taken approximately 20 cm above the soil surface</tissue>
    </source>
</reference>
<accession>A0A0A9AKD4</accession>
<reference evidence="2" key="2">
    <citation type="journal article" date="2015" name="Data Brief">
        <title>Shoot transcriptome of the giant reed, Arundo donax.</title>
        <authorList>
            <person name="Barrero R.A."/>
            <person name="Guerrero F.D."/>
            <person name="Moolhuijzen P."/>
            <person name="Goolsby J.A."/>
            <person name="Tidwell J."/>
            <person name="Bellgard S.E."/>
            <person name="Bellgard M.I."/>
        </authorList>
    </citation>
    <scope>NUCLEOTIDE SEQUENCE</scope>
    <source>
        <tissue evidence="2">Shoot tissue taken approximately 20 cm above the soil surface</tissue>
    </source>
</reference>
<organism evidence="2">
    <name type="scientific">Arundo donax</name>
    <name type="common">Giant reed</name>
    <name type="synonym">Donax arundinaceus</name>
    <dbReference type="NCBI Taxonomy" id="35708"/>
    <lineage>
        <taxon>Eukaryota</taxon>
        <taxon>Viridiplantae</taxon>
        <taxon>Streptophyta</taxon>
        <taxon>Embryophyta</taxon>
        <taxon>Tracheophyta</taxon>
        <taxon>Spermatophyta</taxon>
        <taxon>Magnoliopsida</taxon>
        <taxon>Liliopsida</taxon>
        <taxon>Poales</taxon>
        <taxon>Poaceae</taxon>
        <taxon>PACMAD clade</taxon>
        <taxon>Arundinoideae</taxon>
        <taxon>Arundineae</taxon>
        <taxon>Arundo</taxon>
    </lineage>
</organism>
<name>A0A0A9AKD4_ARUDO</name>
<feature type="region of interest" description="Disordered" evidence="1">
    <location>
        <begin position="1"/>
        <end position="53"/>
    </location>
</feature>
<evidence type="ECO:0000313" key="2">
    <source>
        <dbReference type="EMBL" id="JAD49420.1"/>
    </source>
</evidence>
<proteinExistence type="predicted"/>
<feature type="compositionally biased region" description="Basic and acidic residues" evidence="1">
    <location>
        <begin position="174"/>
        <end position="192"/>
    </location>
</feature>
<sequence length="312" mass="34650">MGVQPAEVPLAAGHRGGDVGVRRGVQPARGSVAGHRRRPPRWRPHHPGHPLPPVPGVLLLQRHRVRFVARGHRPHPPPLRPARAQRRGHLAAHPPAPACGHGAGLAQPHGRLRSRHLPGRRHHRLQLAAGGRRLRIPRGPDGAGVGAGEEEGRRPRRRRRPRLAWRAAAQGPDAARDVRDQRHVHVRAEHARRLLGRRPGGPPRRRRRAEGLQPRPPGDLLPRQHHGVRRVPAHHLAAPGQEAARHGGQRAVRGALRVHRRCAGRPRRGVRRRELQGRRDHRLRRRPGRCCSGVHGVPGGFCCACRGSYTEQ</sequence>
<feature type="compositionally biased region" description="Basic residues" evidence="1">
    <location>
        <begin position="154"/>
        <end position="163"/>
    </location>
</feature>
<feature type="region of interest" description="Disordered" evidence="1">
    <location>
        <begin position="128"/>
        <end position="224"/>
    </location>
</feature>
<evidence type="ECO:0000256" key="1">
    <source>
        <dbReference type="SAM" id="MobiDB-lite"/>
    </source>
</evidence>
<dbReference type="EMBL" id="GBRH01248475">
    <property type="protein sequence ID" value="JAD49420.1"/>
    <property type="molecule type" value="Transcribed_RNA"/>
</dbReference>
<dbReference type="AlphaFoldDB" id="A0A0A9AKD4"/>
<protein>
    <submittedName>
        <fullName evidence="2">Uncharacterized protein</fullName>
    </submittedName>
</protein>
<feature type="compositionally biased region" description="Basic residues" evidence="1">
    <location>
        <begin position="34"/>
        <end position="48"/>
    </location>
</feature>